<keyword evidence="2" id="KW-0812">Transmembrane</keyword>
<gene>
    <name evidence="3" type="ORF">KUH32_13070</name>
</gene>
<dbReference type="EMBL" id="JAHRWL010000002">
    <property type="protein sequence ID" value="MBV2360712.1"/>
    <property type="molecule type" value="Genomic_DNA"/>
</dbReference>
<feature type="transmembrane region" description="Helical" evidence="2">
    <location>
        <begin position="63"/>
        <end position="83"/>
    </location>
</feature>
<evidence type="ECO:0000256" key="1">
    <source>
        <dbReference type="SAM" id="MobiDB-lite"/>
    </source>
</evidence>
<protein>
    <submittedName>
        <fullName evidence="3">DNA repair protein</fullName>
    </submittedName>
</protein>
<name>A0ABS6N9M0_9RHOB</name>
<sequence length="266" mass="29818">MISTLRDLAAIVRYLMERLAFALMLSLGLGLSAYSLACALGYAPWLTLSVAFGPYAIDDAGMYLQLLVSGFALSLCFFLPANARMMRLETSHRNFHMGMRDVARAYAAAHKADREGVFTLSSEFDSVRERMAFLRDHPDLSDLEPSVLELAAQMSHVSRELAHVYSDRNVARARDFLLQRQQELDVFNSKIDDAKAVANDMRHWLNRLDTDEAVARAQLERVSAQMTELMAAIDARKDGADKGFTARDDQPAEDRVIDLPQQRAAE</sequence>
<keyword evidence="4" id="KW-1185">Reference proteome</keyword>
<reference evidence="3" key="1">
    <citation type="submission" date="2021-06" db="EMBL/GenBank/DDBJ databases">
        <title>Thalassococcus sp. CAU 1522 isolated from sea sand, Republic of Korea.</title>
        <authorList>
            <person name="Kim W."/>
        </authorList>
    </citation>
    <scope>NUCLEOTIDE SEQUENCE</scope>
    <source>
        <strain evidence="3">CAU 1522</strain>
    </source>
</reference>
<evidence type="ECO:0000313" key="4">
    <source>
        <dbReference type="Proteomes" id="UP001166293"/>
    </source>
</evidence>
<keyword evidence="2" id="KW-0472">Membrane</keyword>
<dbReference type="Proteomes" id="UP001166293">
    <property type="component" value="Unassembled WGS sequence"/>
</dbReference>
<keyword evidence="2" id="KW-1133">Transmembrane helix</keyword>
<accession>A0ABS6N9M0</accession>
<feature type="compositionally biased region" description="Basic and acidic residues" evidence="1">
    <location>
        <begin position="240"/>
        <end position="257"/>
    </location>
</feature>
<evidence type="ECO:0000313" key="3">
    <source>
        <dbReference type="EMBL" id="MBV2360712.1"/>
    </source>
</evidence>
<feature type="transmembrane region" description="Helical" evidence="2">
    <location>
        <begin position="21"/>
        <end position="43"/>
    </location>
</feature>
<proteinExistence type="predicted"/>
<evidence type="ECO:0000256" key="2">
    <source>
        <dbReference type="SAM" id="Phobius"/>
    </source>
</evidence>
<comment type="caution">
    <text evidence="3">The sequence shown here is derived from an EMBL/GenBank/DDBJ whole genome shotgun (WGS) entry which is preliminary data.</text>
</comment>
<feature type="region of interest" description="Disordered" evidence="1">
    <location>
        <begin position="240"/>
        <end position="266"/>
    </location>
</feature>
<organism evidence="3 4">
    <name type="scientific">Thalassococcus arenae</name>
    <dbReference type="NCBI Taxonomy" id="2851652"/>
    <lineage>
        <taxon>Bacteria</taxon>
        <taxon>Pseudomonadati</taxon>
        <taxon>Pseudomonadota</taxon>
        <taxon>Alphaproteobacteria</taxon>
        <taxon>Rhodobacterales</taxon>
        <taxon>Roseobacteraceae</taxon>
        <taxon>Thalassococcus</taxon>
    </lineage>
</organism>